<dbReference type="EMBL" id="JAKFFV010000002">
    <property type="protein sequence ID" value="MCF2497089.1"/>
    <property type="molecule type" value="Genomic_DNA"/>
</dbReference>
<accession>A0A9X1QC43</accession>
<evidence type="ECO:0000313" key="3">
    <source>
        <dbReference type="Proteomes" id="UP001055420"/>
    </source>
</evidence>
<proteinExistence type="predicted"/>
<dbReference type="Proteomes" id="UP001055420">
    <property type="component" value="Chromosome"/>
</dbReference>
<evidence type="ECO:0000313" key="4">
    <source>
        <dbReference type="Proteomes" id="UP001139411"/>
    </source>
</evidence>
<gene>
    <name evidence="1" type="ORF">L0661_02135</name>
    <name evidence="2" type="ORF">NFI80_10705</name>
</gene>
<dbReference type="EMBL" id="CP098805">
    <property type="protein sequence ID" value="USJ33203.1"/>
    <property type="molecule type" value="Genomic_DNA"/>
</dbReference>
<evidence type="ECO:0000313" key="2">
    <source>
        <dbReference type="EMBL" id="USJ33203.1"/>
    </source>
</evidence>
<sequence length="51" mass="5920">MDTTLEKTKDAEAEKALARKIEIITAHFEKKSEKMRALLEAYPVPEKFLKK</sequence>
<organism evidence="1 4">
    <name type="scientific">Dyadobacter chenhuakuii</name>
    <dbReference type="NCBI Taxonomy" id="2909339"/>
    <lineage>
        <taxon>Bacteria</taxon>
        <taxon>Pseudomonadati</taxon>
        <taxon>Bacteroidota</taxon>
        <taxon>Cytophagia</taxon>
        <taxon>Cytophagales</taxon>
        <taxon>Spirosomataceae</taxon>
        <taxon>Dyadobacter</taxon>
    </lineage>
</organism>
<dbReference type="Proteomes" id="UP001139411">
    <property type="component" value="Unassembled WGS sequence"/>
</dbReference>
<dbReference type="RefSeq" id="WP_233796005.1">
    <property type="nucleotide sequence ID" value="NZ_CP098805.1"/>
</dbReference>
<protein>
    <submittedName>
        <fullName evidence="1">Uncharacterized protein</fullName>
    </submittedName>
</protein>
<evidence type="ECO:0000313" key="1">
    <source>
        <dbReference type="EMBL" id="MCF2497089.1"/>
    </source>
</evidence>
<dbReference type="AlphaFoldDB" id="A0A9X1QC43"/>
<name>A0A9X1QC43_9BACT</name>
<reference evidence="1" key="1">
    <citation type="submission" date="2022-01" db="EMBL/GenBank/DDBJ databases">
        <title>Novel species in genus Dyadobacter.</title>
        <authorList>
            <person name="Ma C."/>
        </authorList>
    </citation>
    <scope>NUCLEOTIDE SEQUENCE</scope>
    <source>
        <strain evidence="2">CY22</strain>
        <strain evidence="1">CY357</strain>
    </source>
</reference>
<keyword evidence="3" id="KW-1185">Reference proteome</keyword>